<comment type="caution">
    <text evidence="4">The sequence shown here is derived from an EMBL/GenBank/DDBJ whole genome shotgun (WGS) entry which is preliminary data.</text>
</comment>
<accession>A0A327QLK2</accession>
<feature type="domain" description="DUF1731" evidence="3">
    <location>
        <begin position="256"/>
        <end position="301"/>
    </location>
</feature>
<organism evidence="4 5">
    <name type="scientific">Chitinophaga skermanii</name>
    <dbReference type="NCBI Taxonomy" id="331697"/>
    <lineage>
        <taxon>Bacteria</taxon>
        <taxon>Pseudomonadati</taxon>
        <taxon>Bacteroidota</taxon>
        <taxon>Chitinophagia</taxon>
        <taxon>Chitinophagales</taxon>
        <taxon>Chitinophagaceae</taxon>
        <taxon>Chitinophaga</taxon>
    </lineage>
</organism>
<gene>
    <name evidence="4" type="ORF">LX64_03102</name>
</gene>
<dbReference type="EMBL" id="QLLL01000005">
    <property type="protein sequence ID" value="RAJ04223.1"/>
    <property type="molecule type" value="Genomic_DNA"/>
</dbReference>
<dbReference type="Gene3D" id="3.40.50.720">
    <property type="entry name" value="NAD(P)-binding Rossmann-like Domain"/>
    <property type="match status" value="1"/>
</dbReference>
<dbReference type="NCBIfam" id="TIGR01777">
    <property type="entry name" value="yfcH"/>
    <property type="match status" value="1"/>
</dbReference>
<dbReference type="Pfam" id="PF01370">
    <property type="entry name" value="Epimerase"/>
    <property type="match status" value="1"/>
</dbReference>
<dbReference type="Proteomes" id="UP000249547">
    <property type="component" value="Unassembled WGS sequence"/>
</dbReference>
<dbReference type="InterPro" id="IPR036291">
    <property type="entry name" value="NAD(P)-bd_dom_sf"/>
</dbReference>
<name>A0A327QLK2_9BACT</name>
<protein>
    <recommendedName>
        <fullName evidence="6">TIGR01777 family protein</fullName>
    </recommendedName>
</protein>
<dbReference type="InterPro" id="IPR010099">
    <property type="entry name" value="SDR39U1"/>
</dbReference>
<dbReference type="Pfam" id="PF08338">
    <property type="entry name" value="DUF1731"/>
    <property type="match status" value="1"/>
</dbReference>
<feature type="domain" description="NAD-dependent epimerase/dehydratase" evidence="2">
    <location>
        <begin position="4"/>
        <end position="226"/>
    </location>
</feature>
<dbReference type="InterPro" id="IPR013549">
    <property type="entry name" value="DUF1731"/>
</dbReference>
<evidence type="ECO:0000259" key="2">
    <source>
        <dbReference type="Pfam" id="PF01370"/>
    </source>
</evidence>
<evidence type="ECO:0000313" key="4">
    <source>
        <dbReference type="EMBL" id="RAJ04223.1"/>
    </source>
</evidence>
<proteinExistence type="inferred from homology"/>
<evidence type="ECO:0008006" key="6">
    <source>
        <dbReference type="Google" id="ProtNLM"/>
    </source>
</evidence>
<dbReference type="RefSeq" id="WP_111598520.1">
    <property type="nucleotide sequence ID" value="NZ_QLLL01000005.1"/>
</dbReference>
<comment type="similarity">
    <text evidence="1">Belongs to the NAD(P)-dependent epimerase/dehydratase family. SDR39U1 subfamily.</text>
</comment>
<reference evidence="4 5" key="1">
    <citation type="submission" date="2018-06" db="EMBL/GenBank/DDBJ databases">
        <title>Genomic Encyclopedia of Archaeal and Bacterial Type Strains, Phase II (KMG-II): from individual species to whole genera.</title>
        <authorList>
            <person name="Goeker M."/>
        </authorList>
    </citation>
    <scope>NUCLEOTIDE SEQUENCE [LARGE SCALE GENOMIC DNA]</scope>
    <source>
        <strain evidence="4 5">DSM 23857</strain>
    </source>
</reference>
<evidence type="ECO:0000256" key="1">
    <source>
        <dbReference type="ARBA" id="ARBA00009353"/>
    </source>
</evidence>
<keyword evidence="5" id="KW-1185">Reference proteome</keyword>
<evidence type="ECO:0000259" key="3">
    <source>
        <dbReference type="Pfam" id="PF08338"/>
    </source>
</evidence>
<evidence type="ECO:0000313" key="5">
    <source>
        <dbReference type="Proteomes" id="UP000249547"/>
    </source>
</evidence>
<dbReference type="InterPro" id="IPR001509">
    <property type="entry name" value="Epimerase_deHydtase"/>
</dbReference>
<dbReference type="AlphaFoldDB" id="A0A327QLK2"/>
<dbReference type="PANTHER" id="PTHR11092:SF0">
    <property type="entry name" value="EPIMERASE FAMILY PROTEIN SDR39U1"/>
    <property type="match status" value="1"/>
</dbReference>
<dbReference type="SUPFAM" id="SSF51735">
    <property type="entry name" value="NAD(P)-binding Rossmann-fold domains"/>
    <property type="match status" value="1"/>
</dbReference>
<dbReference type="PANTHER" id="PTHR11092">
    <property type="entry name" value="SUGAR NUCLEOTIDE EPIMERASE RELATED"/>
    <property type="match status" value="1"/>
</dbReference>
<dbReference type="OrthoDB" id="9801773at2"/>
<sequence>MNTVLITGGTGLVGKELASFLLEKGYKVIIMSRHAMHADNEHLSYATWDVNRQQIDEDAIQQADYIVHLAGAGVADKRWTAARKKEIVDSRVESGNLLFNTLQKVPHKVKKVISASAIGFYGEDKGNRPFIESDPPVNDFLSNTCLAWEKSVQQIESLNIPTVLYRTGIVLSRDKGALVEFYKPLKFGFATILGSGEQMISWVHIQDIVRLYFNAIVNDQIKGIYNAVAPHPVSNRELVLSMAKAAKGNSYVTVHAPKFALKLALGEMSVEVLKSTTVSAQKIQQAGFQFSYPTIDEAMMQLFPKSSNT</sequence>